<dbReference type="Gene3D" id="1.10.443.10">
    <property type="entry name" value="Intergrase catalytic core"/>
    <property type="match status" value="1"/>
</dbReference>
<keyword evidence="1" id="KW-0233">DNA recombination</keyword>
<dbReference type="Pfam" id="PF00589">
    <property type="entry name" value="Phage_integrase"/>
    <property type="match status" value="1"/>
</dbReference>
<gene>
    <name evidence="4" type="ORF">FC057_22960</name>
</gene>
<feature type="compositionally biased region" description="Basic residues" evidence="2">
    <location>
        <begin position="95"/>
        <end position="117"/>
    </location>
</feature>
<evidence type="ECO:0000256" key="1">
    <source>
        <dbReference type="ARBA" id="ARBA00023172"/>
    </source>
</evidence>
<evidence type="ECO:0000313" key="4">
    <source>
        <dbReference type="EMBL" id="TKG27740.1"/>
    </source>
</evidence>
<accession>A0AB38NIW9</accession>
<dbReference type="RefSeq" id="WP_157936400.1">
    <property type="nucleotide sequence ID" value="NZ_MDBP01000059.1"/>
</dbReference>
<dbReference type="InterPro" id="IPR013762">
    <property type="entry name" value="Integrase-like_cat_sf"/>
</dbReference>
<dbReference type="GO" id="GO:0006310">
    <property type="term" value="P:DNA recombination"/>
    <property type="evidence" value="ECO:0007669"/>
    <property type="project" value="UniProtKB-KW"/>
</dbReference>
<dbReference type="InterPro" id="IPR011010">
    <property type="entry name" value="DNA_brk_join_enz"/>
</dbReference>
<evidence type="ECO:0000313" key="5">
    <source>
        <dbReference type="Proteomes" id="UP000308018"/>
    </source>
</evidence>
<name>A0AB38NIW9_9VIBR</name>
<sequence>RFVSRSTKVSMVWQQVRALAHIEDVRIHDLRHTFASYAVLEGYPIPMVSKLLGHTRISSTLRYAHVDDAQVSQSAEAIGEVISGILSGQLVSNPKTRKVRASKPKPTKSPPKRRGRPIKAIPELTDEEVERLRYEVDFWEW</sequence>
<dbReference type="GO" id="GO:0003677">
    <property type="term" value="F:DNA binding"/>
    <property type="evidence" value="ECO:0007669"/>
    <property type="project" value="InterPro"/>
</dbReference>
<protein>
    <submittedName>
        <fullName evidence="4">Site-specific integrase</fullName>
    </submittedName>
</protein>
<dbReference type="GO" id="GO:0015074">
    <property type="term" value="P:DNA integration"/>
    <property type="evidence" value="ECO:0007669"/>
    <property type="project" value="InterPro"/>
</dbReference>
<dbReference type="AlphaFoldDB" id="A0AB38NIW9"/>
<feature type="region of interest" description="Disordered" evidence="2">
    <location>
        <begin position="93"/>
        <end position="122"/>
    </location>
</feature>
<dbReference type="SUPFAM" id="SSF56349">
    <property type="entry name" value="DNA breaking-rejoining enzymes"/>
    <property type="match status" value="1"/>
</dbReference>
<dbReference type="PROSITE" id="PS51898">
    <property type="entry name" value="TYR_RECOMBINASE"/>
    <property type="match status" value="1"/>
</dbReference>
<comment type="caution">
    <text evidence="4">The sequence shown here is derived from an EMBL/GenBank/DDBJ whole genome shotgun (WGS) entry which is preliminary data.</text>
</comment>
<dbReference type="Proteomes" id="UP000308018">
    <property type="component" value="Unassembled WGS sequence"/>
</dbReference>
<proteinExistence type="predicted"/>
<evidence type="ECO:0000259" key="3">
    <source>
        <dbReference type="PROSITE" id="PS51898"/>
    </source>
</evidence>
<organism evidence="4 5">
    <name type="scientific">Vibrio tasmaniensis</name>
    <dbReference type="NCBI Taxonomy" id="212663"/>
    <lineage>
        <taxon>Bacteria</taxon>
        <taxon>Pseudomonadati</taxon>
        <taxon>Pseudomonadota</taxon>
        <taxon>Gammaproteobacteria</taxon>
        <taxon>Vibrionales</taxon>
        <taxon>Vibrionaceae</taxon>
        <taxon>Vibrio</taxon>
    </lineage>
</organism>
<evidence type="ECO:0000256" key="2">
    <source>
        <dbReference type="SAM" id="MobiDB-lite"/>
    </source>
</evidence>
<feature type="domain" description="Tyr recombinase" evidence="3">
    <location>
        <begin position="1"/>
        <end position="76"/>
    </location>
</feature>
<dbReference type="InterPro" id="IPR002104">
    <property type="entry name" value="Integrase_catalytic"/>
</dbReference>
<reference evidence="4 5" key="1">
    <citation type="submission" date="2019-04" db="EMBL/GenBank/DDBJ databases">
        <title>A reverse ecology approach based on a biological definition of microbial populations.</title>
        <authorList>
            <person name="Arevalo P."/>
            <person name="Vaninsberghe D."/>
            <person name="Elsherbini J."/>
            <person name="Gore J."/>
            <person name="Polz M."/>
        </authorList>
    </citation>
    <scope>NUCLEOTIDE SEQUENCE [LARGE SCALE GENOMIC DNA]</scope>
    <source>
        <strain evidence="4 5">10N.222.45.A8</strain>
    </source>
</reference>
<dbReference type="EMBL" id="SYVV01000049">
    <property type="protein sequence ID" value="TKG27740.1"/>
    <property type="molecule type" value="Genomic_DNA"/>
</dbReference>
<feature type="non-terminal residue" evidence="4">
    <location>
        <position position="1"/>
    </location>
</feature>